<evidence type="ECO:0000256" key="3">
    <source>
        <dbReference type="ARBA" id="ARBA00023125"/>
    </source>
</evidence>
<dbReference type="Proteomes" id="UP000054383">
    <property type="component" value="Unassembled WGS sequence"/>
</dbReference>
<dbReference type="PROSITE" id="PS50048">
    <property type="entry name" value="ZN2_CY6_FUNGAL_2"/>
    <property type="match status" value="1"/>
</dbReference>
<dbReference type="PANTHER" id="PTHR37534">
    <property type="entry name" value="TRANSCRIPTIONAL ACTIVATOR PROTEIN UGA3"/>
    <property type="match status" value="1"/>
</dbReference>
<reference evidence="8 9" key="1">
    <citation type="submission" date="2015-04" db="EMBL/GenBank/DDBJ databases">
        <authorList>
            <person name="Syromyatnikov M.Y."/>
            <person name="Popov V.N."/>
        </authorList>
    </citation>
    <scope>NUCLEOTIDE SEQUENCE [LARGE SCALE GENOMIC DNA]</scope>
    <source>
        <strain evidence="8">WF-38-12</strain>
    </source>
</reference>
<dbReference type="GO" id="GO:0000976">
    <property type="term" value="F:transcription cis-regulatory region binding"/>
    <property type="evidence" value="ECO:0007669"/>
    <property type="project" value="TreeGrafter"/>
</dbReference>
<dbReference type="SUPFAM" id="SSF57701">
    <property type="entry name" value="Zn2/Cys6 DNA-binding domain"/>
    <property type="match status" value="1"/>
</dbReference>
<gene>
    <name evidence="8" type="ORF">PISL3812_04227</name>
</gene>
<feature type="domain" description="Zn(2)-C6 fungal-type" evidence="7">
    <location>
        <begin position="22"/>
        <end position="52"/>
    </location>
</feature>
<dbReference type="Pfam" id="PF11951">
    <property type="entry name" value="Fungal_trans_2"/>
    <property type="match status" value="1"/>
</dbReference>
<evidence type="ECO:0000313" key="8">
    <source>
        <dbReference type="EMBL" id="CRG87210.1"/>
    </source>
</evidence>
<keyword evidence="3" id="KW-0238">DNA-binding</keyword>
<dbReference type="CDD" id="cd12148">
    <property type="entry name" value="fungal_TF_MHR"/>
    <property type="match status" value="1"/>
</dbReference>
<evidence type="ECO:0000256" key="1">
    <source>
        <dbReference type="ARBA" id="ARBA00004123"/>
    </source>
</evidence>
<evidence type="ECO:0000313" key="9">
    <source>
        <dbReference type="Proteomes" id="UP000054383"/>
    </source>
</evidence>
<dbReference type="CDD" id="cd00067">
    <property type="entry name" value="GAL4"/>
    <property type="match status" value="1"/>
</dbReference>
<sequence length="629" mass="71427">MFYQWQQHDPDKRPRLARTRTGCLTCRRRKVRCNEQRPECGHCSRLHLSCSWPQDGYVPIAKIGKPKTKMDGGHKRLQQKQQRQQQQQQQQQFQTQSQVQSQAQSRSPPHSQQQILPEVEFSEIFNYASFLWDDPSPTFSSEWPTGSSPPLTNGAIVPHDQLQLPFSVMSHEASRRTTTHEEFFDPRELGGTPGSHTSKSAYFTTFNESQLADFFAQSNAPPILAPVETNSRWARMRKMLIYMCGKSTMVKNAVMAFAALQMHSSADQNPTMYTKYYNASREKLVEVLADIRKDQRVMAAELKHILAVVFLLTYIDLLADDVYKAHANLREAYDTLQLVKSGTLGITEKCLLSWLRLLDGRAVSAGGEGLFLNEDDINITEDIETPTEAADDSMENAEAVLEDILTRPAFSFFQKVQSFMGRISRIDPWHRSRGTVEDETEVMIIAQKISKDIKALWQQRPPLMDQAIAQKLAPPLLAPSLANTLTRALMVCYANYHACFVHLHRVAYKNLPRTPDVKNALSAIREVIENIIQLPPDSDPSESVFTFTSGSPLPINMLWPLLMLGVESDDQTQRTWVVASMKSIESIVSNARITADVLEEVIRRQDETGQRVDIRQVMHDTFTRAFAIV</sequence>
<keyword evidence="9" id="KW-1185">Reference proteome</keyword>
<dbReference type="PANTHER" id="PTHR37534:SF49">
    <property type="entry name" value="LYSINE BIOSYNTHESIS REGULATORY PROTEIN LYS14"/>
    <property type="match status" value="1"/>
</dbReference>
<dbReference type="GO" id="GO:0000981">
    <property type="term" value="F:DNA-binding transcription factor activity, RNA polymerase II-specific"/>
    <property type="evidence" value="ECO:0007669"/>
    <property type="project" value="InterPro"/>
</dbReference>
<keyword evidence="5" id="KW-0539">Nucleus</keyword>
<comment type="subcellular location">
    <subcellularLocation>
        <location evidence="1">Nucleus</location>
    </subcellularLocation>
</comment>
<evidence type="ECO:0000259" key="7">
    <source>
        <dbReference type="PROSITE" id="PS50048"/>
    </source>
</evidence>
<accession>A0A0U1LX88</accession>
<dbReference type="PROSITE" id="PS00463">
    <property type="entry name" value="ZN2_CY6_FUNGAL_1"/>
    <property type="match status" value="1"/>
</dbReference>
<dbReference type="OMA" id="GNWTMSD"/>
<keyword evidence="2" id="KW-0805">Transcription regulation</keyword>
<dbReference type="Pfam" id="PF00172">
    <property type="entry name" value="Zn_clus"/>
    <property type="match status" value="1"/>
</dbReference>
<dbReference type="GO" id="GO:0005634">
    <property type="term" value="C:nucleus"/>
    <property type="evidence" value="ECO:0007669"/>
    <property type="project" value="UniProtKB-SubCell"/>
</dbReference>
<dbReference type="InterPro" id="IPR036864">
    <property type="entry name" value="Zn2-C6_fun-type_DNA-bd_sf"/>
</dbReference>
<protein>
    <recommendedName>
        <fullName evidence="7">Zn(2)-C6 fungal-type domain-containing protein</fullName>
    </recommendedName>
</protein>
<evidence type="ECO:0000256" key="2">
    <source>
        <dbReference type="ARBA" id="ARBA00023015"/>
    </source>
</evidence>
<dbReference type="Gene3D" id="4.10.240.10">
    <property type="entry name" value="Zn(2)-C6 fungal-type DNA-binding domain"/>
    <property type="match status" value="1"/>
</dbReference>
<evidence type="ECO:0000256" key="5">
    <source>
        <dbReference type="ARBA" id="ARBA00023242"/>
    </source>
</evidence>
<dbReference type="STRING" id="28573.A0A0U1LX88"/>
<feature type="region of interest" description="Disordered" evidence="6">
    <location>
        <begin position="63"/>
        <end position="113"/>
    </location>
</feature>
<feature type="compositionally biased region" description="Low complexity" evidence="6">
    <location>
        <begin position="79"/>
        <end position="105"/>
    </location>
</feature>
<dbReference type="EMBL" id="CVMT01000003">
    <property type="protein sequence ID" value="CRG87210.1"/>
    <property type="molecule type" value="Genomic_DNA"/>
</dbReference>
<dbReference type="GO" id="GO:0008270">
    <property type="term" value="F:zinc ion binding"/>
    <property type="evidence" value="ECO:0007669"/>
    <property type="project" value="InterPro"/>
</dbReference>
<dbReference type="InterPro" id="IPR001138">
    <property type="entry name" value="Zn2Cys6_DnaBD"/>
</dbReference>
<keyword evidence="4" id="KW-0804">Transcription</keyword>
<evidence type="ECO:0000256" key="6">
    <source>
        <dbReference type="SAM" id="MobiDB-lite"/>
    </source>
</evidence>
<dbReference type="InterPro" id="IPR021858">
    <property type="entry name" value="Fun_TF"/>
</dbReference>
<proteinExistence type="predicted"/>
<dbReference type="OrthoDB" id="648861at2759"/>
<evidence type="ECO:0000256" key="4">
    <source>
        <dbReference type="ARBA" id="ARBA00023163"/>
    </source>
</evidence>
<organism evidence="8 9">
    <name type="scientific">Talaromyces islandicus</name>
    <name type="common">Penicillium islandicum</name>
    <dbReference type="NCBI Taxonomy" id="28573"/>
    <lineage>
        <taxon>Eukaryota</taxon>
        <taxon>Fungi</taxon>
        <taxon>Dikarya</taxon>
        <taxon>Ascomycota</taxon>
        <taxon>Pezizomycotina</taxon>
        <taxon>Eurotiomycetes</taxon>
        <taxon>Eurotiomycetidae</taxon>
        <taxon>Eurotiales</taxon>
        <taxon>Trichocomaceae</taxon>
        <taxon>Talaromyces</taxon>
        <taxon>Talaromyces sect. Islandici</taxon>
    </lineage>
</organism>
<name>A0A0U1LX88_TALIS</name>
<dbReference type="GO" id="GO:0045944">
    <property type="term" value="P:positive regulation of transcription by RNA polymerase II"/>
    <property type="evidence" value="ECO:0007669"/>
    <property type="project" value="TreeGrafter"/>
</dbReference>
<dbReference type="AlphaFoldDB" id="A0A0U1LX88"/>
<dbReference type="SMART" id="SM00066">
    <property type="entry name" value="GAL4"/>
    <property type="match status" value="1"/>
</dbReference>